<evidence type="ECO:0000313" key="4">
    <source>
        <dbReference type="Proteomes" id="UP000183275"/>
    </source>
</evidence>
<dbReference type="RefSeq" id="WP_049991871.1">
    <property type="nucleotide sequence ID" value="NZ_FOIS01000001.1"/>
</dbReference>
<dbReference type="InterPro" id="IPR013668">
    <property type="entry name" value="RNase_R_HTH_12"/>
</dbReference>
<dbReference type="eggNOG" id="arCOG02710">
    <property type="taxonomic scope" value="Archaea"/>
</dbReference>
<dbReference type="InterPro" id="IPR036984">
    <property type="entry name" value="NrpR_dom_sf"/>
</dbReference>
<feature type="domain" description="NrpR regulatory" evidence="1">
    <location>
        <begin position="85"/>
        <end position="190"/>
    </location>
</feature>
<dbReference type="Pfam" id="PF08461">
    <property type="entry name" value="WHD_RNase_R"/>
    <property type="match status" value="1"/>
</dbReference>
<feature type="domain" description="Ribonuclease R winged-helix" evidence="2">
    <location>
        <begin position="18"/>
        <end position="74"/>
    </location>
</feature>
<evidence type="ECO:0000313" key="3">
    <source>
        <dbReference type="EMBL" id="SEV83753.1"/>
    </source>
</evidence>
<dbReference type="Gene3D" id="3.30.70.1360">
    <property type="entry name" value="mj0159-like"/>
    <property type="match status" value="1"/>
</dbReference>
<keyword evidence="4" id="KW-1185">Reference proteome</keyword>
<dbReference type="Pfam" id="PF01995">
    <property type="entry name" value="NRD1_2"/>
    <property type="match status" value="1"/>
</dbReference>
<dbReference type="PANTHER" id="PTHR41964">
    <property type="entry name" value="GLOBAL NITROGEN REGULATOR NRPR"/>
    <property type="match status" value="1"/>
</dbReference>
<dbReference type="InterPro" id="IPR002846">
    <property type="entry name" value="NRD"/>
</dbReference>
<accession>A0A1I0M5X6</accession>
<sequence length="351" mass="38177">MPENLDRRAYDLLRLIDGHEPIGSIRLVDLLNRHGYSIKGRTVRLMLSDLDEAGHTEKIPGKGRRLTAKGRSELERGHVSARLEQVRERIRTLTGRVTYDPFEDTGEIIAASVTVRRAELDAALDAIEPLAETPLGPIRIAVEDASLVDADSESPDLVRLSAPSSITLDGVLLSRGINADLRTAGIVEYSPGRDPDAFPHEGSFDPDNGGAILRYTDAISGAGSTVDVVSLLIEAGRTAVRPAFDDSAVPALFVVDNREFPLTRYDEAVDLAIETRERLGGVFDVRKPREDGPFPTEKPGWGFASMTYGAVGELVLSLLVADGYAESWETLSGLVPRSRFEPVAAVQTRRP</sequence>
<dbReference type="OrthoDB" id="358798at2157"/>
<protein>
    <submittedName>
        <fullName evidence="3">Uncharacterized protein</fullName>
    </submittedName>
</protein>
<organism evidence="3 4">
    <name type="scientific">Natrinema salifodinae</name>
    <dbReference type="NCBI Taxonomy" id="1202768"/>
    <lineage>
        <taxon>Archaea</taxon>
        <taxon>Methanobacteriati</taxon>
        <taxon>Methanobacteriota</taxon>
        <taxon>Stenosarchaea group</taxon>
        <taxon>Halobacteria</taxon>
        <taxon>Halobacteriales</taxon>
        <taxon>Natrialbaceae</taxon>
        <taxon>Natrinema</taxon>
    </lineage>
</organism>
<dbReference type="STRING" id="1202768.SAMN05216285_0527"/>
<dbReference type="PANTHER" id="PTHR41964:SF1">
    <property type="entry name" value="GLOBAL NITROGEN REGULATOR NRPR"/>
    <property type="match status" value="1"/>
</dbReference>
<evidence type="ECO:0000259" key="2">
    <source>
        <dbReference type="Pfam" id="PF08461"/>
    </source>
</evidence>
<gene>
    <name evidence="3" type="ORF">SAMN05216285_0527</name>
</gene>
<name>A0A1I0M5X6_9EURY</name>
<dbReference type="InterPro" id="IPR038982">
    <property type="entry name" value="NrpR"/>
</dbReference>
<dbReference type="SUPFAM" id="SSF46785">
    <property type="entry name" value="Winged helix' DNA-binding domain"/>
    <property type="match status" value="1"/>
</dbReference>
<reference evidence="4" key="1">
    <citation type="submission" date="2016-10" db="EMBL/GenBank/DDBJ databases">
        <authorList>
            <person name="Varghese N."/>
        </authorList>
    </citation>
    <scope>NUCLEOTIDE SEQUENCE [LARGE SCALE GENOMIC DNA]</scope>
    <source>
        <strain evidence="4">CGMCC 1.12284</strain>
    </source>
</reference>
<dbReference type="InterPro" id="IPR036390">
    <property type="entry name" value="WH_DNA-bd_sf"/>
</dbReference>
<proteinExistence type="predicted"/>
<evidence type="ECO:0000259" key="1">
    <source>
        <dbReference type="Pfam" id="PF01995"/>
    </source>
</evidence>
<dbReference type="AlphaFoldDB" id="A0A1I0M5X6"/>
<dbReference type="EMBL" id="FOIS01000001">
    <property type="protein sequence ID" value="SEV83753.1"/>
    <property type="molecule type" value="Genomic_DNA"/>
</dbReference>
<dbReference type="Proteomes" id="UP000183275">
    <property type="component" value="Unassembled WGS sequence"/>
</dbReference>